<dbReference type="EMBL" id="ML120458">
    <property type="protein sequence ID" value="RPA93171.1"/>
    <property type="molecule type" value="Genomic_DNA"/>
</dbReference>
<dbReference type="OrthoDB" id="448455at2759"/>
<name>A0A3N4J932_9PEZI</name>
<dbReference type="InterPro" id="IPR036770">
    <property type="entry name" value="Ankyrin_rpt-contain_sf"/>
</dbReference>
<dbReference type="PANTHER" id="PTHR10039">
    <property type="entry name" value="AMELOGENIN"/>
    <property type="match status" value="1"/>
</dbReference>
<dbReference type="Pfam" id="PF22939">
    <property type="entry name" value="WHD_GPIID"/>
    <property type="match status" value="1"/>
</dbReference>
<feature type="domain" description="GPI inositol-deacylase winged helix" evidence="1">
    <location>
        <begin position="35"/>
        <end position="105"/>
    </location>
</feature>
<dbReference type="InterPro" id="IPR054471">
    <property type="entry name" value="GPIID_WHD"/>
</dbReference>
<keyword evidence="3" id="KW-1185">Reference proteome</keyword>
<dbReference type="SUPFAM" id="SSF48403">
    <property type="entry name" value="Ankyrin repeat"/>
    <property type="match status" value="1"/>
</dbReference>
<gene>
    <name evidence="2" type="ORF">L873DRAFT_1706513</name>
</gene>
<dbReference type="Gene3D" id="1.25.40.20">
    <property type="entry name" value="Ankyrin repeat-containing domain"/>
    <property type="match status" value="1"/>
</dbReference>
<reference evidence="2 3" key="1">
    <citation type="journal article" date="2018" name="Nat. Ecol. Evol.">
        <title>Pezizomycetes genomes reveal the molecular basis of ectomycorrhizal truffle lifestyle.</title>
        <authorList>
            <person name="Murat C."/>
            <person name="Payen T."/>
            <person name="Noel B."/>
            <person name="Kuo A."/>
            <person name="Morin E."/>
            <person name="Chen J."/>
            <person name="Kohler A."/>
            <person name="Krizsan K."/>
            <person name="Balestrini R."/>
            <person name="Da Silva C."/>
            <person name="Montanini B."/>
            <person name="Hainaut M."/>
            <person name="Levati E."/>
            <person name="Barry K.W."/>
            <person name="Belfiori B."/>
            <person name="Cichocki N."/>
            <person name="Clum A."/>
            <person name="Dockter R.B."/>
            <person name="Fauchery L."/>
            <person name="Guy J."/>
            <person name="Iotti M."/>
            <person name="Le Tacon F."/>
            <person name="Lindquist E.A."/>
            <person name="Lipzen A."/>
            <person name="Malagnac F."/>
            <person name="Mello A."/>
            <person name="Molinier V."/>
            <person name="Miyauchi S."/>
            <person name="Poulain J."/>
            <person name="Riccioni C."/>
            <person name="Rubini A."/>
            <person name="Sitrit Y."/>
            <person name="Splivallo R."/>
            <person name="Traeger S."/>
            <person name="Wang M."/>
            <person name="Zifcakova L."/>
            <person name="Wipf D."/>
            <person name="Zambonelli A."/>
            <person name="Paolocci F."/>
            <person name="Nowrousian M."/>
            <person name="Ottonello S."/>
            <person name="Baldrian P."/>
            <person name="Spatafora J.W."/>
            <person name="Henrissat B."/>
            <person name="Nagy L.G."/>
            <person name="Aury J.M."/>
            <person name="Wincker P."/>
            <person name="Grigoriev I.V."/>
            <person name="Bonfante P."/>
            <person name="Martin F.M."/>
        </authorList>
    </citation>
    <scope>NUCLEOTIDE SEQUENCE [LARGE SCALE GENOMIC DNA]</scope>
    <source>
        <strain evidence="2 3">120613-1</strain>
    </source>
</reference>
<evidence type="ECO:0000313" key="2">
    <source>
        <dbReference type="EMBL" id="RPA93171.1"/>
    </source>
</evidence>
<proteinExistence type="predicted"/>
<accession>A0A3N4J932</accession>
<dbReference type="PANTHER" id="PTHR10039:SF15">
    <property type="entry name" value="NACHT DOMAIN-CONTAINING PROTEIN"/>
    <property type="match status" value="1"/>
</dbReference>
<feature type="non-terminal residue" evidence="2">
    <location>
        <position position="1"/>
    </location>
</feature>
<evidence type="ECO:0000259" key="1">
    <source>
        <dbReference type="Pfam" id="PF22939"/>
    </source>
</evidence>
<dbReference type="STRING" id="1336337.A0A3N4J932"/>
<dbReference type="Pfam" id="PF12796">
    <property type="entry name" value="Ank_2"/>
    <property type="match status" value="1"/>
</dbReference>
<evidence type="ECO:0000313" key="3">
    <source>
        <dbReference type="Proteomes" id="UP000276215"/>
    </source>
</evidence>
<dbReference type="InterPro" id="IPR002110">
    <property type="entry name" value="Ankyrin_rpt"/>
</dbReference>
<dbReference type="AlphaFoldDB" id="A0A3N4J932"/>
<dbReference type="Proteomes" id="UP000276215">
    <property type="component" value="Unassembled WGS sequence"/>
</dbReference>
<sequence length="289" mass="31665">KLREMANGLNSAYTATLERVNVQPCALVGFGVKPLMWISLAEQPLLIGVLCYALAVDVESPSFDIEMVPPIETVVASCMGLVTIDHASSTVRLVHATLQEYLRSHQGHVFRSPRAAIAGGCLSYLGIPSVRELLCDIETATPAFPPHLCLLLRGAHARKQLTPSIRELALEILVQYPQHAAAIIFLRTKKRLCFLSGSSIVFSGLYYVACFGIDEVSEALLSMGWANLNQRDRTPLILSAEKGHERVVRILPSRADVDPNLLSYDGKTPLDIDSKCGHEGIVRLLQARK</sequence>
<organism evidence="2 3">
    <name type="scientific">Choiromyces venosus 120613-1</name>
    <dbReference type="NCBI Taxonomy" id="1336337"/>
    <lineage>
        <taxon>Eukaryota</taxon>
        <taxon>Fungi</taxon>
        <taxon>Dikarya</taxon>
        <taxon>Ascomycota</taxon>
        <taxon>Pezizomycotina</taxon>
        <taxon>Pezizomycetes</taxon>
        <taxon>Pezizales</taxon>
        <taxon>Tuberaceae</taxon>
        <taxon>Choiromyces</taxon>
    </lineage>
</organism>
<protein>
    <recommendedName>
        <fullName evidence="1">GPI inositol-deacylase winged helix domain-containing protein</fullName>
    </recommendedName>
</protein>